<reference evidence="2" key="1">
    <citation type="submission" date="2022-10" db="EMBL/GenBank/DDBJ databases">
        <title>Culturing micro-colonial fungi from biological soil crusts in the Mojave desert and describing Neophaeococcomyces mojavensis, and introducing the new genera and species Taxawa tesnikishii.</title>
        <authorList>
            <person name="Kurbessoian T."/>
            <person name="Stajich J.E."/>
        </authorList>
    </citation>
    <scope>NUCLEOTIDE SEQUENCE</scope>
    <source>
        <strain evidence="2">TK_41</strain>
    </source>
</reference>
<name>A0AA38X8V6_9EURO</name>
<dbReference type="PANTHER" id="PTHR37540:SF5">
    <property type="entry name" value="TRANSCRIPTION FACTOR DOMAIN-CONTAINING PROTEIN"/>
    <property type="match status" value="1"/>
</dbReference>
<sequence length="615" mass="68385">MSEPNSDDTTPNSDRSEAAPRLRFVSARPDTKQGRREARAAIRAHASQASWAKIRKHGKQTRRDPISPIGSSQHTKSQRLSSTDEHASTELVSSSNDIFDVSISGRASASSQQAVPSRAARQAILDSISIPSPLRAVAVGDIDPFTSYPSRMPKEVATPIVDQGKPGIAPAHGLAECTRPVPTCVLADTNVSGHLPLLVNNFFNIMFLPDPERQEQSVVQHWISWYMNDSTLFHALCFAQLARSSTKVTELKPIDRRAYWYCYSEVVREVNRRFSDPSESCSDENILAVLALAFHGDATPDETDIPRSPSQGPMNSMQGLETYAGYLNPVSLHVNGLARMLSLRGGIADIEFPGLAAMLSYGDLLLASRALQKPIYPFVPIGESPELTLAAVDRAHHPLAQLGSGFRVLRDLIPEEESAEELLVTLQHLATYSLAVYDYVMGRPQALKLANLADQRNFVQHSLLSLNSKSNESREQLNSEDTFLLKEACWTSGAVYSLIAIFPVPHPKAPFGKLAKQLKQHLIYTSAHFARRWQTPSPLVLWMTFMGALASTADDESKETKAWYITVLERLVHRMLILSWENLREHLLKFLWFPSTSDTDGQQLWREIHTSNPFT</sequence>
<keyword evidence="3" id="KW-1185">Reference proteome</keyword>
<protein>
    <recommendedName>
        <fullName evidence="4">Tachykinin family protein</fullName>
    </recommendedName>
</protein>
<organism evidence="2 3">
    <name type="scientific">Cladophialophora chaetospira</name>
    <dbReference type="NCBI Taxonomy" id="386627"/>
    <lineage>
        <taxon>Eukaryota</taxon>
        <taxon>Fungi</taxon>
        <taxon>Dikarya</taxon>
        <taxon>Ascomycota</taxon>
        <taxon>Pezizomycotina</taxon>
        <taxon>Eurotiomycetes</taxon>
        <taxon>Chaetothyriomycetidae</taxon>
        <taxon>Chaetothyriales</taxon>
        <taxon>Herpotrichiellaceae</taxon>
        <taxon>Cladophialophora</taxon>
    </lineage>
</organism>
<evidence type="ECO:0000313" key="2">
    <source>
        <dbReference type="EMBL" id="KAJ9609016.1"/>
    </source>
</evidence>
<dbReference type="PANTHER" id="PTHR37540">
    <property type="entry name" value="TRANSCRIPTION FACTOR (ACR-2), PUTATIVE-RELATED-RELATED"/>
    <property type="match status" value="1"/>
</dbReference>
<evidence type="ECO:0000256" key="1">
    <source>
        <dbReference type="SAM" id="MobiDB-lite"/>
    </source>
</evidence>
<accession>A0AA38X8V6</accession>
<feature type="compositionally biased region" description="Polar residues" evidence="1">
    <location>
        <begin position="69"/>
        <end position="81"/>
    </location>
</feature>
<evidence type="ECO:0000313" key="3">
    <source>
        <dbReference type="Proteomes" id="UP001172673"/>
    </source>
</evidence>
<proteinExistence type="predicted"/>
<dbReference type="EMBL" id="JAPDRK010000009">
    <property type="protein sequence ID" value="KAJ9609016.1"/>
    <property type="molecule type" value="Genomic_DNA"/>
</dbReference>
<evidence type="ECO:0008006" key="4">
    <source>
        <dbReference type="Google" id="ProtNLM"/>
    </source>
</evidence>
<feature type="compositionally biased region" description="Low complexity" evidence="1">
    <location>
        <begin position="41"/>
        <end position="52"/>
    </location>
</feature>
<dbReference type="Proteomes" id="UP001172673">
    <property type="component" value="Unassembled WGS sequence"/>
</dbReference>
<feature type="compositionally biased region" description="Basic and acidic residues" evidence="1">
    <location>
        <begin position="29"/>
        <end position="40"/>
    </location>
</feature>
<gene>
    <name evidence="2" type="ORF">H2200_006787</name>
</gene>
<comment type="caution">
    <text evidence="2">The sequence shown here is derived from an EMBL/GenBank/DDBJ whole genome shotgun (WGS) entry which is preliminary data.</text>
</comment>
<dbReference type="AlphaFoldDB" id="A0AA38X8V6"/>
<feature type="region of interest" description="Disordered" evidence="1">
    <location>
        <begin position="1"/>
        <end position="92"/>
    </location>
</feature>